<dbReference type="GO" id="GO:0060320">
    <property type="term" value="P:rejection of self pollen"/>
    <property type="evidence" value="ECO:0007669"/>
    <property type="project" value="UniProtKB-KW"/>
</dbReference>
<evidence type="ECO:0000313" key="7">
    <source>
        <dbReference type="EMBL" id="EEF30332.1"/>
    </source>
</evidence>
<dbReference type="GO" id="GO:0005576">
    <property type="term" value="C:extracellular region"/>
    <property type="evidence" value="ECO:0007669"/>
    <property type="project" value="UniProtKB-SubCell"/>
</dbReference>
<accession>B9T1C3</accession>
<comment type="similarity">
    <text evidence="2 6">Belongs to the plant self-incompatibility (S1) protein family.</text>
</comment>
<sequence>MSRLNVALFIILAIMAMNSPCVNARPKTYVHIINGLVAKYVLNIHCYSRDDDLGHHTLPVSGHFDWSFGTSIFGNTVFKCDMNWAGGHGVFKVFWEDEQLQRKCHFNNCIWLAAIDGLYVKDLRINRFVFMYPWQKYLIKLPK</sequence>
<dbReference type="Proteomes" id="UP000008311">
    <property type="component" value="Unassembled WGS sequence"/>
</dbReference>
<evidence type="ECO:0000256" key="3">
    <source>
        <dbReference type="ARBA" id="ARBA00022471"/>
    </source>
</evidence>
<evidence type="ECO:0000256" key="1">
    <source>
        <dbReference type="ARBA" id="ARBA00004613"/>
    </source>
</evidence>
<comment type="subcellular location">
    <subcellularLocation>
        <location evidence="1 6">Secreted</location>
    </subcellularLocation>
</comment>
<dbReference type="OrthoDB" id="848670at2759"/>
<gene>
    <name evidence="7" type="ORF">RCOM_0193300</name>
</gene>
<dbReference type="PANTHER" id="PTHR31232">
    <property type="match status" value="1"/>
</dbReference>
<reference evidence="8" key="1">
    <citation type="journal article" date="2010" name="Nat. Biotechnol.">
        <title>Draft genome sequence of the oilseed species Ricinus communis.</title>
        <authorList>
            <person name="Chan A.P."/>
            <person name="Crabtree J."/>
            <person name="Zhao Q."/>
            <person name="Lorenzi H."/>
            <person name="Orvis J."/>
            <person name="Puiu D."/>
            <person name="Melake-Berhan A."/>
            <person name="Jones K.M."/>
            <person name="Redman J."/>
            <person name="Chen G."/>
            <person name="Cahoon E.B."/>
            <person name="Gedil M."/>
            <person name="Stanke M."/>
            <person name="Haas B.J."/>
            <person name="Wortman J.R."/>
            <person name="Fraser-Liggett C.M."/>
            <person name="Ravel J."/>
            <person name="Rabinowicz P.D."/>
        </authorList>
    </citation>
    <scope>NUCLEOTIDE SEQUENCE [LARGE SCALE GENOMIC DNA]</scope>
    <source>
        <strain evidence="8">cv. Hale</strain>
    </source>
</reference>
<keyword evidence="8" id="KW-1185">Reference proteome</keyword>
<keyword evidence="5 6" id="KW-0732">Signal</keyword>
<evidence type="ECO:0000313" key="8">
    <source>
        <dbReference type="Proteomes" id="UP000008311"/>
    </source>
</evidence>
<dbReference type="PANTHER" id="PTHR31232:SF155">
    <property type="entry name" value="PLANT SELF-INCOMPATIBILITY PROTEIN S1 FAMILY"/>
    <property type="match status" value="1"/>
</dbReference>
<feature type="signal peptide" evidence="6">
    <location>
        <begin position="1"/>
        <end position="24"/>
    </location>
</feature>
<proteinExistence type="inferred from homology"/>
<dbReference type="EMBL" id="EQ974333">
    <property type="protein sequence ID" value="EEF30332.1"/>
    <property type="molecule type" value="Genomic_DNA"/>
</dbReference>
<dbReference type="Pfam" id="PF05938">
    <property type="entry name" value="Self-incomp_S1"/>
    <property type="match status" value="1"/>
</dbReference>
<keyword evidence="3 6" id="KW-0713">Self-incompatibility</keyword>
<name>B9T1C3_RICCO</name>
<protein>
    <recommendedName>
        <fullName evidence="6">S-protein homolog</fullName>
    </recommendedName>
</protein>
<dbReference type="eggNOG" id="ENOG502SQIK">
    <property type="taxonomic scope" value="Eukaryota"/>
</dbReference>
<evidence type="ECO:0000256" key="4">
    <source>
        <dbReference type="ARBA" id="ARBA00022525"/>
    </source>
</evidence>
<evidence type="ECO:0000256" key="5">
    <source>
        <dbReference type="ARBA" id="ARBA00022729"/>
    </source>
</evidence>
<feature type="chain" id="PRO_5025080671" description="S-protein homolog" evidence="6">
    <location>
        <begin position="25"/>
        <end position="143"/>
    </location>
</feature>
<organism evidence="7 8">
    <name type="scientific">Ricinus communis</name>
    <name type="common">Castor bean</name>
    <dbReference type="NCBI Taxonomy" id="3988"/>
    <lineage>
        <taxon>Eukaryota</taxon>
        <taxon>Viridiplantae</taxon>
        <taxon>Streptophyta</taxon>
        <taxon>Embryophyta</taxon>
        <taxon>Tracheophyta</taxon>
        <taxon>Spermatophyta</taxon>
        <taxon>Magnoliopsida</taxon>
        <taxon>eudicotyledons</taxon>
        <taxon>Gunneridae</taxon>
        <taxon>Pentapetalae</taxon>
        <taxon>rosids</taxon>
        <taxon>fabids</taxon>
        <taxon>Malpighiales</taxon>
        <taxon>Euphorbiaceae</taxon>
        <taxon>Acalyphoideae</taxon>
        <taxon>Acalypheae</taxon>
        <taxon>Ricinus</taxon>
    </lineage>
</organism>
<keyword evidence="4 6" id="KW-0964">Secreted</keyword>
<dbReference type="InParanoid" id="B9T1C3"/>
<evidence type="ECO:0000256" key="2">
    <source>
        <dbReference type="ARBA" id="ARBA00005581"/>
    </source>
</evidence>
<dbReference type="InterPro" id="IPR010264">
    <property type="entry name" value="Self-incomp_S1"/>
</dbReference>
<evidence type="ECO:0000256" key="6">
    <source>
        <dbReference type="RuleBase" id="RU367044"/>
    </source>
</evidence>
<dbReference type="AlphaFoldDB" id="B9T1C3"/>
<dbReference type="KEGG" id="rcu:8286139"/>